<feature type="transmembrane region" description="Helical" evidence="9">
    <location>
        <begin position="304"/>
        <end position="327"/>
    </location>
</feature>
<protein>
    <submittedName>
        <fullName evidence="10">Alanine:cation symporter family protein</fullName>
    </submittedName>
</protein>
<dbReference type="Gene3D" id="1.20.1740.10">
    <property type="entry name" value="Amino acid/polyamine transporter I"/>
    <property type="match status" value="1"/>
</dbReference>
<keyword evidence="4 9" id="KW-1003">Cell membrane</keyword>
<evidence type="ECO:0000256" key="6">
    <source>
        <dbReference type="ARBA" id="ARBA00022847"/>
    </source>
</evidence>
<evidence type="ECO:0000256" key="8">
    <source>
        <dbReference type="ARBA" id="ARBA00023136"/>
    </source>
</evidence>
<dbReference type="PANTHER" id="PTHR30330:SF1">
    <property type="entry name" value="AMINO-ACID CARRIER PROTEIN ALST"/>
    <property type="match status" value="1"/>
</dbReference>
<evidence type="ECO:0000256" key="1">
    <source>
        <dbReference type="ARBA" id="ARBA00004651"/>
    </source>
</evidence>
<dbReference type="PANTHER" id="PTHR30330">
    <property type="entry name" value="AGSS FAMILY TRANSPORTER, SODIUM-ALANINE"/>
    <property type="match status" value="1"/>
</dbReference>
<comment type="subcellular location">
    <subcellularLocation>
        <location evidence="1 9">Cell membrane</location>
        <topology evidence="1 9">Multi-pass membrane protein</topology>
    </subcellularLocation>
</comment>
<dbReference type="PRINTS" id="PR00175">
    <property type="entry name" value="NAALASMPORT"/>
</dbReference>
<dbReference type="GO" id="GO:0005283">
    <property type="term" value="F:amino acid:sodium symporter activity"/>
    <property type="evidence" value="ECO:0007669"/>
    <property type="project" value="InterPro"/>
</dbReference>
<evidence type="ECO:0000256" key="5">
    <source>
        <dbReference type="ARBA" id="ARBA00022692"/>
    </source>
</evidence>
<dbReference type="FunFam" id="1.20.1740.10:FF:000004">
    <property type="entry name" value="Sodium:alanine symporter family protein"/>
    <property type="match status" value="1"/>
</dbReference>
<feature type="transmembrane region" description="Helical" evidence="9">
    <location>
        <begin position="347"/>
        <end position="370"/>
    </location>
</feature>
<feature type="transmembrane region" description="Helical" evidence="9">
    <location>
        <begin position="183"/>
        <end position="202"/>
    </location>
</feature>
<dbReference type="AlphaFoldDB" id="A0A934WP73"/>
<feature type="transmembrane region" description="Helical" evidence="9">
    <location>
        <begin position="391"/>
        <end position="412"/>
    </location>
</feature>
<name>A0A934WP73_9FIRM</name>
<keyword evidence="6 9" id="KW-0769">Symport</keyword>
<keyword evidence="3 9" id="KW-0813">Transport</keyword>
<feature type="transmembrane region" description="Helical" evidence="9">
    <location>
        <begin position="424"/>
        <end position="441"/>
    </location>
</feature>
<dbReference type="NCBIfam" id="TIGR00835">
    <property type="entry name" value="agcS"/>
    <property type="match status" value="1"/>
</dbReference>
<feature type="transmembrane region" description="Helical" evidence="9">
    <location>
        <begin position="66"/>
        <end position="90"/>
    </location>
</feature>
<feature type="transmembrane region" description="Helical" evidence="9">
    <location>
        <begin position="214"/>
        <end position="237"/>
    </location>
</feature>
<evidence type="ECO:0000256" key="3">
    <source>
        <dbReference type="ARBA" id="ARBA00022448"/>
    </source>
</evidence>
<feature type="transmembrane region" description="Helical" evidence="9">
    <location>
        <begin position="249"/>
        <end position="267"/>
    </location>
</feature>
<evidence type="ECO:0000313" key="11">
    <source>
        <dbReference type="Proteomes" id="UP000633365"/>
    </source>
</evidence>
<dbReference type="InterPro" id="IPR001463">
    <property type="entry name" value="Na/Ala_symport"/>
</dbReference>
<keyword evidence="11" id="KW-1185">Reference proteome</keyword>
<dbReference type="Pfam" id="PF01235">
    <property type="entry name" value="Na_Ala_symp"/>
    <property type="match status" value="1"/>
</dbReference>
<organism evidence="10 11">
    <name type="scientific">Ruminococcus difficilis</name>
    <dbReference type="NCBI Taxonomy" id="2763069"/>
    <lineage>
        <taxon>Bacteria</taxon>
        <taxon>Bacillati</taxon>
        <taxon>Bacillota</taxon>
        <taxon>Clostridia</taxon>
        <taxon>Eubacteriales</taxon>
        <taxon>Oscillospiraceae</taxon>
        <taxon>Ruminococcus</taxon>
    </lineage>
</organism>
<feature type="transmembrane region" description="Helical" evidence="9">
    <location>
        <begin position="15"/>
        <end position="34"/>
    </location>
</feature>
<dbReference type="GO" id="GO:0005886">
    <property type="term" value="C:plasma membrane"/>
    <property type="evidence" value="ECO:0007669"/>
    <property type="project" value="UniProtKB-SubCell"/>
</dbReference>
<keyword evidence="8 9" id="KW-0472">Membrane</keyword>
<comment type="similarity">
    <text evidence="2 9">Belongs to the alanine or glycine:cation symporter (AGCS) (TC 2.A.25) family.</text>
</comment>
<evidence type="ECO:0000313" key="10">
    <source>
        <dbReference type="EMBL" id="MBK6087366.1"/>
    </source>
</evidence>
<dbReference type="Proteomes" id="UP000633365">
    <property type="component" value="Unassembled WGS sequence"/>
</dbReference>
<gene>
    <name evidence="10" type="ORF">JKK62_01625</name>
</gene>
<sequence length="472" mass="51450">MLDAIMNFFNSVDDVMYYPILIIVLAAAGLLFTFRTRFVQIRLFGTACKLIMEKPSGEQKVSSFQALMVSTASRVGTGNIVGVATAITIGGPGACFWMWLMCIIGASSAFIESTLAQIFKRKNPDGSCYGGPAYYIERIAKKGILSGVFCVFLIATYAFGFNLLCSYNLQSSFEIYDFYDKTWTPVIIGAIIALLVGFCLFGGGKRIIGITEKLVPFMGIGYVLVSLIVIFTHIGNIPQTFSSIFSDAFNFKAIFGGLSGSCLVYGIKRGLYSNEAGVGSAPNASASADVTHPVKQGLVQTVSVYIDTMLLCTATALMCLSSGVKYSPELNGATYVQNAVSTIFGDFGPIFITIAMVMFAFTTLIGNLYYVDNALIYLNKKRMPSKVFMRIFYAFCVLIVFVGALIPMNFAWTMADITMGGMTLINIPVCAALSGIAVKALRDFESQRKKRLNPHFRATDIGLKESEVSFWK</sequence>
<evidence type="ECO:0000256" key="2">
    <source>
        <dbReference type="ARBA" id="ARBA00009261"/>
    </source>
</evidence>
<evidence type="ECO:0000256" key="9">
    <source>
        <dbReference type="RuleBase" id="RU363064"/>
    </source>
</evidence>
<feature type="transmembrane region" description="Helical" evidence="9">
    <location>
        <begin position="96"/>
        <end position="115"/>
    </location>
</feature>
<dbReference type="EMBL" id="JAEQMG010000030">
    <property type="protein sequence ID" value="MBK6087366.1"/>
    <property type="molecule type" value="Genomic_DNA"/>
</dbReference>
<proteinExistence type="inferred from homology"/>
<accession>A0A934WP73</accession>
<evidence type="ECO:0000256" key="7">
    <source>
        <dbReference type="ARBA" id="ARBA00022989"/>
    </source>
</evidence>
<reference evidence="10" key="1">
    <citation type="submission" date="2021-01" db="EMBL/GenBank/DDBJ databases">
        <title>Genome public.</title>
        <authorList>
            <person name="Liu C."/>
            <person name="Sun Q."/>
        </authorList>
    </citation>
    <scope>NUCLEOTIDE SEQUENCE</scope>
    <source>
        <strain evidence="10">M6</strain>
    </source>
</reference>
<evidence type="ECO:0000256" key="4">
    <source>
        <dbReference type="ARBA" id="ARBA00022475"/>
    </source>
</evidence>
<keyword evidence="7 9" id="KW-1133">Transmembrane helix</keyword>
<feature type="transmembrane region" description="Helical" evidence="9">
    <location>
        <begin position="144"/>
        <end position="163"/>
    </location>
</feature>
<keyword evidence="5 9" id="KW-0812">Transmembrane</keyword>
<comment type="caution">
    <text evidence="10">The sequence shown here is derived from an EMBL/GenBank/DDBJ whole genome shotgun (WGS) entry which is preliminary data.</text>
</comment>